<dbReference type="InterPro" id="IPR009444">
    <property type="entry name" value="Conjugal_tfr_TraD_a-type"/>
</dbReference>
<name>A0A7W9C9E1_9CAUL</name>
<gene>
    <name evidence="1" type="ORF">GGQ93_003238</name>
</gene>
<protein>
    <recommendedName>
        <fullName evidence="3">Conjugal transfer protein TraD</fullName>
    </recommendedName>
</protein>
<evidence type="ECO:0000313" key="2">
    <source>
        <dbReference type="Proteomes" id="UP000527324"/>
    </source>
</evidence>
<organism evidence="1 2">
    <name type="scientific">Brevundimonas aurantiaca</name>
    <dbReference type="NCBI Taxonomy" id="74316"/>
    <lineage>
        <taxon>Bacteria</taxon>
        <taxon>Pseudomonadati</taxon>
        <taxon>Pseudomonadota</taxon>
        <taxon>Alphaproteobacteria</taxon>
        <taxon>Caulobacterales</taxon>
        <taxon>Caulobacteraceae</taxon>
        <taxon>Brevundimonas</taxon>
    </lineage>
</organism>
<dbReference type="AlphaFoldDB" id="A0A7W9C9E1"/>
<proteinExistence type="predicted"/>
<comment type="caution">
    <text evidence="1">The sequence shown here is derived from an EMBL/GenBank/DDBJ whole genome shotgun (WGS) entry which is preliminary data.</text>
</comment>
<dbReference type="RefSeq" id="WP_183218381.1">
    <property type="nucleotide sequence ID" value="NZ_CAJFZW010000028.1"/>
</dbReference>
<keyword evidence="2" id="KW-1185">Reference proteome</keyword>
<sequence>MQRRVAHQANQDVRRARTRQLIELGGLVKKAGLVELTRDDRNTLLGGLLMLAELLQSQRRTASLPILQRKGRRAFRGDMESSSGDADAPW</sequence>
<reference evidence="1 2" key="1">
    <citation type="submission" date="2020-08" db="EMBL/GenBank/DDBJ databases">
        <title>Genomic Encyclopedia of Type Strains, Phase IV (KMG-IV): sequencing the most valuable type-strain genomes for metagenomic binning, comparative biology and taxonomic classification.</title>
        <authorList>
            <person name="Goeker M."/>
        </authorList>
    </citation>
    <scope>NUCLEOTIDE SEQUENCE [LARGE SCALE GENOMIC DNA]</scope>
    <source>
        <strain evidence="1 2">DSM 4731</strain>
    </source>
</reference>
<accession>A0A7W9C9E1</accession>
<dbReference type="EMBL" id="JACHOQ010000018">
    <property type="protein sequence ID" value="MBB5741495.1"/>
    <property type="molecule type" value="Genomic_DNA"/>
</dbReference>
<evidence type="ECO:0000313" key="1">
    <source>
        <dbReference type="EMBL" id="MBB5741495.1"/>
    </source>
</evidence>
<dbReference type="Pfam" id="PF06412">
    <property type="entry name" value="TraD"/>
    <property type="match status" value="1"/>
</dbReference>
<dbReference type="Proteomes" id="UP000527324">
    <property type="component" value="Unassembled WGS sequence"/>
</dbReference>
<evidence type="ECO:0008006" key="3">
    <source>
        <dbReference type="Google" id="ProtNLM"/>
    </source>
</evidence>